<dbReference type="InterPro" id="IPR029045">
    <property type="entry name" value="ClpP/crotonase-like_dom_sf"/>
</dbReference>
<dbReference type="InterPro" id="IPR014748">
    <property type="entry name" value="Enoyl-CoA_hydra_C"/>
</dbReference>
<dbReference type="Gene3D" id="1.10.12.10">
    <property type="entry name" value="Lyase 2-enoyl-coa Hydratase, Chain A, domain 2"/>
    <property type="match status" value="1"/>
</dbReference>
<dbReference type="SUPFAM" id="SSF52096">
    <property type="entry name" value="ClpP/crotonase"/>
    <property type="match status" value="1"/>
</dbReference>
<dbReference type="Pfam" id="PF00378">
    <property type="entry name" value="ECH_1"/>
    <property type="match status" value="1"/>
</dbReference>
<dbReference type="OrthoDB" id="9777711at2"/>
<accession>D3Q716</accession>
<dbReference type="KEGG" id="sna:Snas_0702"/>
<comment type="similarity">
    <text evidence="1">Belongs to the enoyl-CoA hydratase/isomerase family.</text>
</comment>
<dbReference type="GO" id="GO:0016853">
    <property type="term" value="F:isomerase activity"/>
    <property type="evidence" value="ECO:0007669"/>
    <property type="project" value="UniProtKB-KW"/>
</dbReference>
<proteinExistence type="inferred from homology"/>
<reference evidence="2 3" key="1">
    <citation type="journal article" date="2009" name="Stand. Genomic Sci.">
        <title>Complete genome sequence of Stackebrandtia nassauensis type strain (LLR-40K-21).</title>
        <authorList>
            <person name="Munk C."/>
            <person name="Lapidus A."/>
            <person name="Copeland A."/>
            <person name="Jando M."/>
            <person name="Mayilraj S."/>
            <person name="Glavina Del Rio T."/>
            <person name="Nolan M."/>
            <person name="Chen F."/>
            <person name="Lucas S."/>
            <person name="Tice H."/>
            <person name="Cheng J.F."/>
            <person name="Han C."/>
            <person name="Detter J.C."/>
            <person name="Bruce D."/>
            <person name="Goodwin L."/>
            <person name="Chain P."/>
            <person name="Pitluck S."/>
            <person name="Goker M."/>
            <person name="Ovchinikova G."/>
            <person name="Pati A."/>
            <person name="Ivanova N."/>
            <person name="Mavromatis K."/>
            <person name="Chen A."/>
            <person name="Palaniappan K."/>
            <person name="Land M."/>
            <person name="Hauser L."/>
            <person name="Chang Y.J."/>
            <person name="Jeffries C.D."/>
            <person name="Bristow J."/>
            <person name="Eisen J.A."/>
            <person name="Markowitz V."/>
            <person name="Hugenholtz P."/>
            <person name="Kyrpides N.C."/>
            <person name="Klenk H.P."/>
        </authorList>
    </citation>
    <scope>NUCLEOTIDE SEQUENCE [LARGE SCALE GENOMIC DNA]</scope>
    <source>
        <strain evidence="3">DSM 44728 / CIP 108903 / NRRL B-16338 / NBRC 102104 / LLR-40K-21</strain>
    </source>
</reference>
<keyword evidence="3" id="KW-1185">Reference proteome</keyword>
<dbReference type="AlphaFoldDB" id="D3Q716"/>
<organism evidence="2 3">
    <name type="scientific">Stackebrandtia nassauensis (strain DSM 44728 / CIP 108903 / NRRL B-16338 / NBRC 102104 / LLR-40K-21)</name>
    <dbReference type="NCBI Taxonomy" id="446470"/>
    <lineage>
        <taxon>Bacteria</taxon>
        <taxon>Bacillati</taxon>
        <taxon>Actinomycetota</taxon>
        <taxon>Actinomycetes</taxon>
        <taxon>Glycomycetales</taxon>
        <taxon>Glycomycetaceae</taxon>
        <taxon>Stackebrandtia</taxon>
    </lineage>
</organism>
<dbReference type="InterPro" id="IPR001753">
    <property type="entry name" value="Enoyl-CoA_hydra/iso"/>
</dbReference>
<dbReference type="PANTHER" id="PTHR43459:SF1">
    <property type="entry name" value="EG:BACN32G11.4 PROTEIN"/>
    <property type="match status" value="1"/>
</dbReference>
<keyword evidence="2" id="KW-0413">Isomerase</keyword>
<dbReference type="Proteomes" id="UP000000844">
    <property type="component" value="Chromosome"/>
</dbReference>
<dbReference type="EMBL" id="CP001778">
    <property type="protein sequence ID" value="ADD40415.1"/>
    <property type="molecule type" value="Genomic_DNA"/>
</dbReference>
<evidence type="ECO:0000256" key="1">
    <source>
        <dbReference type="ARBA" id="ARBA00005254"/>
    </source>
</evidence>
<name>D3Q716_STANL</name>
<dbReference type="Gene3D" id="3.90.226.10">
    <property type="entry name" value="2-enoyl-CoA Hydratase, Chain A, domain 1"/>
    <property type="match status" value="1"/>
</dbReference>
<evidence type="ECO:0000313" key="3">
    <source>
        <dbReference type="Proteomes" id="UP000000844"/>
    </source>
</evidence>
<sequence length="260" mass="27067">MSDEVLSESADGVTTITINRPKALNALNVPVKVALREALAAAEADASCRAVVVTGAGDRGFCVGQDLREHAENLETGQGLSTVRDHYNPLATTLYEMNTPVVAAIRGTAAGAGASLAFLSDFRIGGPGTKFSMAFSGIGLAADTGASFALPRLIGRAKAAELLILNTPVDATESLRLGLLTQVTETDDDVLPRAQQLAAHLAAGPTVAYGWIKQQLRVDGGFAASLECEAQAQQACGETSDHAKATADFVNKRKPTFEGR</sequence>
<dbReference type="HOGENOM" id="CLU_009834_7_2_11"/>
<dbReference type="eggNOG" id="COG1024">
    <property type="taxonomic scope" value="Bacteria"/>
</dbReference>
<protein>
    <submittedName>
        <fullName evidence="2">Enoyl-CoA hydratase/isomerase</fullName>
    </submittedName>
</protein>
<dbReference type="STRING" id="446470.Snas_0702"/>
<dbReference type="PANTHER" id="PTHR43459">
    <property type="entry name" value="ENOYL-COA HYDRATASE"/>
    <property type="match status" value="1"/>
</dbReference>
<evidence type="ECO:0000313" key="2">
    <source>
        <dbReference type="EMBL" id="ADD40415.1"/>
    </source>
</evidence>
<gene>
    <name evidence="2" type="ordered locus">Snas_0702</name>
</gene>
<dbReference type="RefSeq" id="WP_013015986.1">
    <property type="nucleotide sequence ID" value="NC_013947.1"/>
</dbReference>
<dbReference type="CDD" id="cd06558">
    <property type="entry name" value="crotonase-like"/>
    <property type="match status" value="1"/>
</dbReference>